<proteinExistence type="predicted"/>
<sequence>MESLFVLDFLDKDIGDVEPVKPTSLKEAPFKPVEEVKDLKELAAKLRSVKEFALDNSSCKASIASSKSCTIDFPAIQLEVVGWKNCASNVVEKCLEYGDAAERELLIEEIVGQSEENGYLLIMMKDQFAVW</sequence>
<name>A0ACC0WZB3_9ROSI</name>
<protein>
    <submittedName>
        <fullName evidence="1">Uncharacterized protein</fullName>
    </submittedName>
</protein>
<organism evidence="1 2">
    <name type="scientific">Pistacia integerrima</name>
    <dbReference type="NCBI Taxonomy" id="434235"/>
    <lineage>
        <taxon>Eukaryota</taxon>
        <taxon>Viridiplantae</taxon>
        <taxon>Streptophyta</taxon>
        <taxon>Embryophyta</taxon>
        <taxon>Tracheophyta</taxon>
        <taxon>Spermatophyta</taxon>
        <taxon>Magnoliopsida</taxon>
        <taxon>eudicotyledons</taxon>
        <taxon>Gunneridae</taxon>
        <taxon>Pentapetalae</taxon>
        <taxon>rosids</taxon>
        <taxon>malvids</taxon>
        <taxon>Sapindales</taxon>
        <taxon>Anacardiaceae</taxon>
        <taxon>Pistacia</taxon>
    </lineage>
</organism>
<accession>A0ACC0WZB3</accession>
<gene>
    <name evidence="1" type="ORF">Pint_30787</name>
</gene>
<evidence type="ECO:0000313" key="2">
    <source>
        <dbReference type="Proteomes" id="UP001163603"/>
    </source>
</evidence>
<dbReference type="EMBL" id="CM047750">
    <property type="protein sequence ID" value="KAJ0007548.1"/>
    <property type="molecule type" value="Genomic_DNA"/>
</dbReference>
<reference evidence="2" key="1">
    <citation type="journal article" date="2023" name="G3 (Bethesda)">
        <title>Genome assembly and association tests identify interacting loci associated with vigor, precocity, and sex in interspecific pistachio rootstocks.</title>
        <authorList>
            <person name="Palmer W."/>
            <person name="Jacygrad E."/>
            <person name="Sagayaradj S."/>
            <person name="Cavanaugh K."/>
            <person name="Han R."/>
            <person name="Bertier L."/>
            <person name="Beede B."/>
            <person name="Kafkas S."/>
            <person name="Golino D."/>
            <person name="Preece J."/>
            <person name="Michelmore R."/>
        </authorList>
    </citation>
    <scope>NUCLEOTIDE SEQUENCE [LARGE SCALE GENOMIC DNA]</scope>
</reference>
<comment type="caution">
    <text evidence="1">The sequence shown here is derived from an EMBL/GenBank/DDBJ whole genome shotgun (WGS) entry which is preliminary data.</text>
</comment>
<keyword evidence="2" id="KW-1185">Reference proteome</keyword>
<dbReference type="Proteomes" id="UP001163603">
    <property type="component" value="Chromosome 15"/>
</dbReference>
<evidence type="ECO:0000313" key="1">
    <source>
        <dbReference type="EMBL" id="KAJ0007548.1"/>
    </source>
</evidence>